<gene>
    <name evidence="1" type="ORF">BpHYR1_031146</name>
</gene>
<dbReference type="EMBL" id="REGN01001571">
    <property type="protein sequence ID" value="RNA33836.1"/>
    <property type="molecule type" value="Genomic_DNA"/>
</dbReference>
<evidence type="ECO:0000313" key="2">
    <source>
        <dbReference type="Proteomes" id="UP000276133"/>
    </source>
</evidence>
<sequence length="170" mass="19274">MLVSIEGNFGSEIEIEDEINRHLDLDDKGELNLKQLEKQANTIDSVNDLDVTDIEDENEQEPESPAELAPVIHYFEKNYIGLVDSENKNCSRNGSKMVYLGQIIAWRLGISLEVSQDVGSHPNVNKLAKHQKNEQHLADLLIEKINSGIVYPREKSEIKKDNEIMSLFSI</sequence>
<protein>
    <submittedName>
        <fullName evidence="1">Uncharacterized protein</fullName>
    </submittedName>
</protein>
<comment type="caution">
    <text evidence="1">The sequence shown here is derived from an EMBL/GenBank/DDBJ whole genome shotgun (WGS) entry which is preliminary data.</text>
</comment>
<name>A0A3M7SDI6_BRAPC</name>
<dbReference type="AlphaFoldDB" id="A0A3M7SDI6"/>
<reference evidence="1 2" key="1">
    <citation type="journal article" date="2018" name="Sci. Rep.">
        <title>Genomic signatures of local adaptation to the degree of environmental predictability in rotifers.</title>
        <authorList>
            <person name="Franch-Gras L."/>
            <person name="Hahn C."/>
            <person name="Garcia-Roger E.M."/>
            <person name="Carmona M.J."/>
            <person name="Serra M."/>
            <person name="Gomez A."/>
        </authorList>
    </citation>
    <scope>NUCLEOTIDE SEQUENCE [LARGE SCALE GENOMIC DNA]</scope>
    <source>
        <strain evidence="1">HYR1</strain>
    </source>
</reference>
<organism evidence="1 2">
    <name type="scientific">Brachionus plicatilis</name>
    <name type="common">Marine rotifer</name>
    <name type="synonym">Brachionus muelleri</name>
    <dbReference type="NCBI Taxonomy" id="10195"/>
    <lineage>
        <taxon>Eukaryota</taxon>
        <taxon>Metazoa</taxon>
        <taxon>Spiralia</taxon>
        <taxon>Gnathifera</taxon>
        <taxon>Rotifera</taxon>
        <taxon>Eurotatoria</taxon>
        <taxon>Monogononta</taxon>
        <taxon>Pseudotrocha</taxon>
        <taxon>Ploima</taxon>
        <taxon>Brachionidae</taxon>
        <taxon>Brachionus</taxon>
    </lineage>
</organism>
<proteinExistence type="predicted"/>
<accession>A0A3M7SDI6</accession>
<dbReference type="Proteomes" id="UP000276133">
    <property type="component" value="Unassembled WGS sequence"/>
</dbReference>
<keyword evidence="2" id="KW-1185">Reference proteome</keyword>
<evidence type="ECO:0000313" key="1">
    <source>
        <dbReference type="EMBL" id="RNA33836.1"/>
    </source>
</evidence>